<dbReference type="GO" id="GO:0008168">
    <property type="term" value="F:methyltransferase activity"/>
    <property type="evidence" value="ECO:0007669"/>
    <property type="project" value="InterPro"/>
</dbReference>
<dbReference type="InterPro" id="IPR029063">
    <property type="entry name" value="SAM-dependent_MTases_sf"/>
</dbReference>
<dbReference type="GO" id="GO:0003676">
    <property type="term" value="F:nucleic acid binding"/>
    <property type="evidence" value="ECO:0007669"/>
    <property type="project" value="InterPro"/>
</dbReference>
<name>A0A1M6QCW9_9BACT</name>
<dbReference type="Proteomes" id="UP000184275">
    <property type="component" value="Unassembled WGS sequence"/>
</dbReference>
<gene>
    <name evidence="1" type="ORF">SAMN05720469_10248</name>
</gene>
<dbReference type="Gene3D" id="3.40.50.150">
    <property type="entry name" value="Vaccinia Virus protein VP39"/>
    <property type="match status" value="1"/>
</dbReference>
<keyword evidence="2" id="KW-1185">Reference proteome</keyword>
<evidence type="ECO:0000313" key="1">
    <source>
        <dbReference type="EMBL" id="SHK18026.1"/>
    </source>
</evidence>
<proteinExistence type="predicted"/>
<protein>
    <recommendedName>
        <fullName evidence="3">Adenine-specific DNA-methyltransferase</fullName>
    </recommendedName>
</protein>
<reference evidence="2" key="1">
    <citation type="submission" date="2016-11" db="EMBL/GenBank/DDBJ databases">
        <authorList>
            <person name="Varghese N."/>
            <person name="Submissions S."/>
        </authorList>
    </citation>
    <scope>NUCLEOTIDE SEQUENCE [LARGE SCALE GENOMIC DNA]</scope>
    <source>
        <strain evidence="2">UWOS</strain>
    </source>
</reference>
<dbReference type="PROSITE" id="PS00092">
    <property type="entry name" value="N6_MTASE"/>
    <property type="match status" value="1"/>
</dbReference>
<dbReference type="RefSeq" id="WP_143159279.1">
    <property type="nucleotide sequence ID" value="NZ_FRAW01000002.1"/>
</dbReference>
<accession>A0A1M6QCW9</accession>
<dbReference type="SUPFAM" id="SSF53335">
    <property type="entry name" value="S-adenosyl-L-methionine-dependent methyltransferases"/>
    <property type="match status" value="1"/>
</dbReference>
<dbReference type="GO" id="GO:0032259">
    <property type="term" value="P:methylation"/>
    <property type="evidence" value="ECO:0007669"/>
    <property type="project" value="InterPro"/>
</dbReference>
<evidence type="ECO:0008006" key="3">
    <source>
        <dbReference type="Google" id="ProtNLM"/>
    </source>
</evidence>
<dbReference type="AlphaFoldDB" id="A0A1M6QCW9"/>
<dbReference type="InterPro" id="IPR002052">
    <property type="entry name" value="DNA_methylase_N6_adenine_CS"/>
</dbReference>
<sequence>MVRDIMQKNEKVNPNNDLLKKLKALIPNAFGKEGTVDADAIRYWAELAVGDKHLVVEERETFNFLGKDYARLLYALDTETVIVPDEENNRKNENKDSENLYLSGDNLEVLKHLRRSYEGQVKCIYIDPPYNTGSDDFVYNDSFDFSEKDLQEKLGIDEPERAQKILKII</sequence>
<evidence type="ECO:0000313" key="2">
    <source>
        <dbReference type="Proteomes" id="UP000184275"/>
    </source>
</evidence>
<dbReference type="EMBL" id="FRAW01000002">
    <property type="protein sequence ID" value="SHK18026.1"/>
    <property type="molecule type" value="Genomic_DNA"/>
</dbReference>
<organism evidence="1 2">
    <name type="scientific">Fibrobacter intestinalis</name>
    <dbReference type="NCBI Taxonomy" id="28122"/>
    <lineage>
        <taxon>Bacteria</taxon>
        <taxon>Pseudomonadati</taxon>
        <taxon>Fibrobacterota</taxon>
        <taxon>Fibrobacteria</taxon>
        <taxon>Fibrobacterales</taxon>
        <taxon>Fibrobacteraceae</taxon>
        <taxon>Fibrobacter</taxon>
    </lineage>
</organism>